<evidence type="ECO:0000256" key="5">
    <source>
        <dbReference type="ARBA" id="ARBA00023027"/>
    </source>
</evidence>
<reference evidence="9 10" key="1">
    <citation type="submission" date="2023-12" db="EMBL/GenBank/DDBJ databases">
        <title>Description of Novel Strain Fulvimarina sp. 2208YS6-2-32 isolated from Uroteuthis (Photololigo) edulis.</title>
        <authorList>
            <person name="Park J.-S."/>
        </authorList>
    </citation>
    <scope>NUCLEOTIDE SEQUENCE [LARGE SCALE GENOMIC DNA]</scope>
    <source>
        <strain evidence="9 10">2208YS6-2-32</strain>
    </source>
</reference>
<protein>
    <recommendedName>
        <fullName evidence="4 7">dTDP-glucose 4,6-dehydratase</fullName>
        <ecNumber evidence="4 7">4.2.1.46</ecNumber>
    </recommendedName>
</protein>
<dbReference type="GO" id="GO:0008460">
    <property type="term" value="F:dTDP-glucose 4,6-dehydratase activity"/>
    <property type="evidence" value="ECO:0007669"/>
    <property type="project" value="UniProtKB-EC"/>
</dbReference>
<proteinExistence type="inferred from homology"/>
<dbReference type="InterPro" id="IPR036291">
    <property type="entry name" value="NAD(P)-bd_dom_sf"/>
</dbReference>
<feature type="domain" description="NAD(P)-binding" evidence="8">
    <location>
        <begin position="6"/>
        <end position="324"/>
    </location>
</feature>
<keyword evidence="10" id="KW-1185">Reference proteome</keyword>
<accession>A0ABU5I0K8</accession>
<evidence type="ECO:0000256" key="6">
    <source>
        <dbReference type="ARBA" id="ARBA00023239"/>
    </source>
</evidence>
<evidence type="ECO:0000313" key="9">
    <source>
        <dbReference type="EMBL" id="MDY8108877.1"/>
    </source>
</evidence>
<dbReference type="NCBIfam" id="TIGR01181">
    <property type="entry name" value="dTDP_gluc_dehyt"/>
    <property type="match status" value="1"/>
</dbReference>
<evidence type="ECO:0000259" key="8">
    <source>
        <dbReference type="Pfam" id="PF16363"/>
    </source>
</evidence>
<dbReference type="RefSeq" id="WP_322186344.1">
    <property type="nucleotide sequence ID" value="NZ_JAXLPB010000002.1"/>
</dbReference>
<dbReference type="Gene3D" id="3.40.50.720">
    <property type="entry name" value="NAD(P)-binding Rossmann-like Domain"/>
    <property type="match status" value="1"/>
</dbReference>
<dbReference type="InterPro" id="IPR005888">
    <property type="entry name" value="dTDP_Gluc_deHydtase"/>
</dbReference>
<dbReference type="CDD" id="cd05246">
    <property type="entry name" value="dTDP_GD_SDR_e"/>
    <property type="match status" value="1"/>
</dbReference>
<evidence type="ECO:0000313" key="10">
    <source>
        <dbReference type="Proteomes" id="UP001294412"/>
    </source>
</evidence>
<evidence type="ECO:0000256" key="1">
    <source>
        <dbReference type="ARBA" id="ARBA00001539"/>
    </source>
</evidence>
<dbReference type="EMBL" id="JAXLPB010000002">
    <property type="protein sequence ID" value="MDY8108877.1"/>
    <property type="molecule type" value="Genomic_DNA"/>
</dbReference>
<evidence type="ECO:0000256" key="2">
    <source>
        <dbReference type="ARBA" id="ARBA00001911"/>
    </source>
</evidence>
<comment type="catalytic activity">
    <reaction evidence="1 7">
        <text>dTDP-alpha-D-glucose = dTDP-4-dehydro-6-deoxy-alpha-D-glucose + H2O</text>
        <dbReference type="Rhea" id="RHEA:17221"/>
        <dbReference type="ChEBI" id="CHEBI:15377"/>
        <dbReference type="ChEBI" id="CHEBI:57477"/>
        <dbReference type="ChEBI" id="CHEBI:57649"/>
        <dbReference type="EC" id="4.2.1.46"/>
    </reaction>
</comment>
<dbReference type="Gene3D" id="3.90.25.10">
    <property type="entry name" value="UDP-galactose 4-epimerase, domain 1"/>
    <property type="match status" value="1"/>
</dbReference>
<gene>
    <name evidence="9" type="primary">rfbB</name>
    <name evidence="9" type="ORF">U0C82_06930</name>
</gene>
<comment type="cofactor">
    <cofactor evidence="2 7">
        <name>NAD(+)</name>
        <dbReference type="ChEBI" id="CHEBI:57540"/>
    </cofactor>
</comment>
<sequence>MPKRFLVTGGAGFIGSAVVRRLIEQTDHEVLVVDALTYAGNLESLASVAKDPRYRFLRADIRDLDAMRQALADFDPDIVMHLAAESHVDRSIDGPMAFIETNIVGTTVLLQAVLAHYRTLDGERRSQFRFHHISTDEVFGTLGETGYFTETTAYDPRSPYSASKACSDHLVRAWYHTYGLPVVVTNCSNNYGPCHFPEKLIPLVILNALHGEPLPVYGKGENVRDWLYVDDHAAALILVAERGAVGETYAIGGHNERRNIDVVRTICTILDEIQPDEGGPRERLITFVADRPGHDARYAIDAGKIEAELGWRPAETFETGLKKTVQWYLDNRQWWENIRSGQYRGERLGLGNEDGKETA</sequence>
<keyword evidence="5" id="KW-0520">NAD</keyword>
<dbReference type="Proteomes" id="UP001294412">
    <property type="component" value="Unassembled WGS sequence"/>
</dbReference>
<dbReference type="Pfam" id="PF16363">
    <property type="entry name" value="GDP_Man_Dehyd"/>
    <property type="match status" value="1"/>
</dbReference>
<evidence type="ECO:0000256" key="7">
    <source>
        <dbReference type="RuleBase" id="RU004473"/>
    </source>
</evidence>
<dbReference type="SUPFAM" id="SSF51735">
    <property type="entry name" value="NAD(P)-binding Rossmann-fold domains"/>
    <property type="match status" value="1"/>
</dbReference>
<keyword evidence="6 7" id="KW-0456">Lyase</keyword>
<evidence type="ECO:0000256" key="3">
    <source>
        <dbReference type="ARBA" id="ARBA00008178"/>
    </source>
</evidence>
<dbReference type="PANTHER" id="PTHR43000">
    <property type="entry name" value="DTDP-D-GLUCOSE 4,6-DEHYDRATASE-RELATED"/>
    <property type="match status" value="1"/>
</dbReference>
<name>A0ABU5I0K8_9HYPH</name>
<dbReference type="InterPro" id="IPR016040">
    <property type="entry name" value="NAD(P)-bd_dom"/>
</dbReference>
<dbReference type="EC" id="4.2.1.46" evidence="4 7"/>
<comment type="similarity">
    <text evidence="3 7">Belongs to the NAD(P)-dependent epimerase/dehydratase family. dTDP-glucose dehydratase subfamily.</text>
</comment>
<evidence type="ECO:0000256" key="4">
    <source>
        <dbReference type="ARBA" id="ARBA00011990"/>
    </source>
</evidence>
<organism evidence="9 10">
    <name type="scientific">Fulvimarina uroteuthidis</name>
    <dbReference type="NCBI Taxonomy" id="3098149"/>
    <lineage>
        <taxon>Bacteria</taxon>
        <taxon>Pseudomonadati</taxon>
        <taxon>Pseudomonadota</taxon>
        <taxon>Alphaproteobacteria</taxon>
        <taxon>Hyphomicrobiales</taxon>
        <taxon>Aurantimonadaceae</taxon>
        <taxon>Fulvimarina</taxon>
    </lineage>
</organism>
<comment type="caution">
    <text evidence="9">The sequence shown here is derived from an EMBL/GenBank/DDBJ whole genome shotgun (WGS) entry which is preliminary data.</text>
</comment>